<keyword evidence="2" id="KW-0732">Signal</keyword>
<evidence type="ECO:0000256" key="2">
    <source>
        <dbReference type="SAM" id="SignalP"/>
    </source>
</evidence>
<dbReference type="Proteomes" id="UP001600943">
    <property type="component" value="Unassembled WGS sequence"/>
</dbReference>
<dbReference type="RefSeq" id="WP_095172230.1">
    <property type="nucleotide sequence ID" value="NZ_BAABYW010000001.1"/>
</dbReference>
<accession>A0ABQ0B4A7</accession>
<proteinExistence type="predicted"/>
<sequence>MKQKRRGCKTCIRTTLLGISVMAFSMGNPVYAAETEQETNTNAGVLQEQQGNIESPAVEDPSEQEKNIGTSEEKEPESVDQNGEKEDDVTEEAGIVTGEAGNVTEDTDKALSPDNGNVSEGQQNPNPQVFALNDLTVTPQDGWVYDKNVLTFSSSGDYTVTGNTTRDRIVVAPDFEGSITIENLTINTSSGAALLVDPSARLTLKLSGINTLKTSNVSNAGLDFRNVTSGSLIITSAAGDGMSDGSLTATGGINGAGVGGGSNGDTGNITINGGTITATGGINGAGIGGGSNGKAGNITINGGTITAKGGTNGAGIGGGSNGSADHITITGGTVEASDKYGRSGIGGGSNGSAKNTVITGGSIKGPVSGSPTDGNGNYVYRAILENQPGIPSVNVDGMDYKVAGNHENDDSYYLYMTGRDHVITTPQNRYIGEFANSKITISELLENMYTLTIPTSLELGSMHEADISVSGVYMTFPDIGKQVKVKVSDSTKISQEGALALSQMGGSAEVFTSVSNESGPLTTGIEILSVSDLGSDSRKIYFGDPATSDGSGTVPAGNYSGTLTFAVSVE</sequence>
<dbReference type="EMBL" id="BAABYW010000001">
    <property type="protein sequence ID" value="GAA6406289.1"/>
    <property type="molecule type" value="Genomic_DNA"/>
</dbReference>
<feature type="region of interest" description="Disordered" evidence="1">
    <location>
        <begin position="45"/>
        <end position="108"/>
    </location>
</feature>
<feature type="chain" id="PRO_5047241731" description="Carbohydrate-binding domain-containing protein" evidence="2">
    <location>
        <begin position="33"/>
        <end position="570"/>
    </location>
</feature>
<feature type="compositionally biased region" description="Basic and acidic residues" evidence="1">
    <location>
        <begin position="63"/>
        <end position="77"/>
    </location>
</feature>
<evidence type="ECO:0000256" key="1">
    <source>
        <dbReference type="SAM" id="MobiDB-lite"/>
    </source>
</evidence>
<gene>
    <name evidence="3" type="ORF">K040078D81_04060</name>
</gene>
<feature type="signal peptide" evidence="2">
    <location>
        <begin position="1"/>
        <end position="32"/>
    </location>
</feature>
<dbReference type="Pfam" id="PF18889">
    <property type="entry name" value="Beta_helix_3"/>
    <property type="match status" value="3"/>
</dbReference>
<evidence type="ECO:0000313" key="3">
    <source>
        <dbReference type="EMBL" id="GAA6406289.1"/>
    </source>
</evidence>
<comment type="caution">
    <text evidence="3">The sequence shown here is derived from an EMBL/GenBank/DDBJ whole genome shotgun (WGS) entry which is preliminary data.</text>
</comment>
<protein>
    <recommendedName>
        <fullName evidence="5">Carbohydrate-binding domain-containing protein</fullName>
    </recommendedName>
</protein>
<keyword evidence="4" id="KW-1185">Reference proteome</keyword>
<evidence type="ECO:0000313" key="4">
    <source>
        <dbReference type="Proteomes" id="UP001600943"/>
    </source>
</evidence>
<name>A0ABQ0B4A7_9FIRM</name>
<evidence type="ECO:0008006" key="5">
    <source>
        <dbReference type="Google" id="ProtNLM"/>
    </source>
</evidence>
<organism evidence="3 4">
    <name type="scientific">Blautia hominis</name>
    <dbReference type="NCBI Taxonomy" id="2025493"/>
    <lineage>
        <taxon>Bacteria</taxon>
        <taxon>Bacillati</taxon>
        <taxon>Bacillota</taxon>
        <taxon>Clostridia</taxon>
        <taxon>Lachnospirales</taxon>
        <taxon>Lachnospiraceae</taxon>
        <taxon>Blautia</taxon>
    </lineage>
</organism>
<reference evidence="3 4" key="1">
    <citation type="submission" date="2024-04" db="EMBL/GenBank/DDBJ databases">
        <title>Defined microbial consortia suppress multidrug-resistant proinflammatory Enterobacteriaceae via ecological control.</title>
        <authorList>
            <person name="Furuichi M."/>
            <person name="Kawaguchi T."/>
            <person name="Pust M."/>
            <person name="Yasuma K."/>
            <person name="Plichta D."/>
            <person name="Hasegawa N."/>
            <person name="Ohya T."/>
            <person name="Bhattarai S."/>
            <person name="Sasajima S."/>
            <person name="Aoto Y."/>
            <person name="Tuganbaev T."/>
            <person name="Yaginuma M."/>
            <person name="Ueda M."/>
            <person name="Okahashi N."/>
            <person name="Amafuji K."/>
            <person name="Kiridooshi Y."/>
            <person name="Sugita K."/>
            <person name="Strazar M."/>
            <person name="Skelly A."/>
            <person name="Suda W."/>
            <person name="Hattori M."/>
            <person name="Nakamoto N."/>
            <person name="Caballero S."/>
            <person name="Norman J."/>
            <person name="Olle B."/>
            <person name="Tanoue T."/>
            <person name="Arita M."/>
            <person name="Bucci V."/>
            <person name="Atarashi K."/>
            <person name="Xavier R."/>
            <person name="Honda K."/>
        </authorList>
    </citation>
    <scope>NUCLEOTIDE SEQUENCE [LARGE SCALE GENOMIC DNA]</scope>
    <source>
        <strain evidence="4">k04-0078-D8-1</strain>
    </source>
</reference>